<proteinExistence type="predicted"/>
<evidence type="ECO:0000313" key="1">
    <source>
        <dbReference type="EMBL" id="EFN60221.1"/>
    </source>
</evidence>
<dbReference type="PANTHER" id="PTHR33053:SF24">
    <property type="entry name" value="TRANSPOSASE DOMAIN-CONTAINING PROTEIN"/>
    <property type="match status" value="1"/>
</dbReference>
<sequence length="556" mass="64225">WVLKYRHLLSQRAINDMLQILRVPYPKFPADSRILLKTPNSCPYEIINMPPGFYCHIGIENTIRRLINDSINMHNFLFQNSEPVLPISINIDGLPISNSSKSQFWPILISLDVDSVSQNASKPFVAGIYHGHTKPADVNQFLSEFVTEFKHLQDNGFNICNKTVKIKASKLLCDAPAKSFVLCTKGHTGFYSCTKCTQSGTFINNRLAFPDINVDLRTDASFKNKLDDEFHKGTTPLENINIGLVSQIPLDGMHLVFLGVMKKLITFWVRGPKNIRFTDDEKKAINDQILFLKNYVPKDFGRLPRSLDDIEYFKAAELRQLLLYIGPIVLQNMRNKNMYTHFMTLSCAIRILCSPALYSVYNDYALQLIQYFVQKYSVLYGPEFINHNVHGLIHLPADCLLHGPLDTFSCFKYENFLYEIKRKIKTTKHPLQQICNRLKEEEQKKKQDDKTYPILHQQSKVQIIDKERCIFYKKVDIGKYEFSTENKENCVMLRDKAVLCVDGIFQNTNTLEMFITGRKFTESTTFFKSPCSSELFNVEQVQNISEDTYTVNIDEI</sequence>
<dbReference type="OrthoDB" id="10028922at2759"/>
<evidence type="ECO:0000313" key="2">
    <source>
        <dbReference type="Proteomes" id="UP000000311"/>
    </source>
</evidence>
<dbReference type="PANTHER" id="PTHR33053">
    <property type="entry name" value="PROTEIN, PUTATIVE-RELATED"/>
    <property type="match status" value="1"/>
</dbReference>
<keyword evidence="2" id="KW-1185">Reference proteome</keyword>
<protein>
    <recommendedName>
        <fullName evidence="3">DUF4218 domain-containing protein</fullName>
    </recommendedName>
</protein>
<dbReference type="AlphaFoldDB" id="E2B268"/>
<reference evidence="1 2" key="1">
    <citation type="journal article" date="2010" name="Science">
        <title>Genomic comparison of the ants Camponotus floridanus and Harpegnathos saltator.</title>
        <authorList>
            <person name="Bonasio R."/>
            <person name="Zhang G."/>
            <person name="Ye C."/>
            <person name="Mutti N.S."/>
            <person name="Fang X."/>
            <person name="Qin N."/>
            <person name="Donahue G."/>
            <person name="Yang P."/>
            <person name="Li Q."/>
            <person name="Li C."/>
            <person name="Zhang P."/>
            <person name="Huang Z."/>
            <person name="Berger S.L."/>
            <person name="Reinberg D."/>
            <person name="Wang J."/>
            <person name="Liebig J."/>
        </authorList>
    </citation>
    <scope>NUCLEOTIDE SEQUENCE [LARGE SCALE GENOMIC DNA]</scope>
    <source>
        <strain evidence="2">C129</strain>
    </source>
</reference>
<organism evidence="2">
    <name type="scientific">Camponotus floridanus</name>
    <name type="common">Florida carpenter ant</name>
    <dbReference type="NCBI Taxonomy" id="104421"/>
    <lineage>
        <taxon>Eukaryota</taxon>
        <taxon>Metazoa</taxon>
        <taxon>Ecdysozoa</taxon>
        <taxon>Arthropoda</taxon>
        <taxon>Hexapoda</taxon>
        <taxon>Insecta</taxon>
        <taxon>Pterygota</taxon>
        <taxon>Neoptera</taxon>
        <taxon>Endopterygota</taxon>
        <taxon>Hymenoptera</taxon>
        <taxon>Apocrita</taxon>
        <taxon>Aculeata</taxon>
        <taxon>Formicoidea</taxon>
        <taxon>Formicidae</taxon>
        <taxon>Formicinae</taxon>
        <taxon>Camponotus</taxon>
    </lineage>
</organism>
<dbReference type="Proteomes" id="UP000000311">
    <property type="component" value="Unassembled WGS sequence"/>
</dbReference>
<evidence type="ECO:0008006" key="3">
    <source>
        <dbReference type="Google" id="ProtNLM"/>
    </source>
</evidence>
<name>E2B268_CAMFO</name>
<feature type="non-terminal residue" evidence="1">
    <location>
        <position position="1"/>
    </location>
</feature>
<gene>
    <name evidence="1" type="ORF">EAG_12454</name>
</gene>
<dbReference type="InParanoid" id="E2B268"/>
<dbReference type="OMA" id="NDCESEC"/>
<accession>E2B268</accession>
<dbReference type="EMBL" id="GL445061">
    <property type="protein sequence ID" value="EFN60221.1"/>
    <property type="molecule type" value="Genomic_DNA"/>
</dbReference>
<feature type="non-terminal residue" evidence="1">
    <location>
        <position position="556"/>
    </location>
</feature>